<comment type="caution">
    <text evidence="3">The sequence shown here is derived from an EMBL/GenBank/DDBJ whole genome shotgun (WGS) entry which is preliminary data.</text>
</comment>
<dbReference type="OrthoDB" id="5393606at2759"/>
<keyword evidence="1" id="KW-0812">Transmembrane</keyword>
<evidence type="ECO:0000259" key="2">
    <source>
        <dbReference type="Pfam" id="PF20684"/>
    </source>
</evidence>
<organism evidence="3 4">
    <name type="scientific">Paraphaeosphaeria minitans</name>
    <dbReference type="NCBI Taxonomy" id="565426"/>
    <lineage>
        <taxon>Eukaryota</taxon>
        <taxon>Fungi</taxon>
        <taxon>Dikarya</taxon>
        <taxon>Ascomycota</taxon>
        <taxon>Pezizomycotina</taxon>
        <taxon>Dothideomycetes</taxon>
        <taxon>Pleosporomycetidae</taxon>
        <taxon>Pleosporales</taxon>
        <taxon>Massarineae</taxon>
        <taxon>Didymosphaeriaceae</taxon>
        <taxon>Paraphaeosphaeria</taxon>
    </lineage>
</organism>
<feature type="transmembrane region" description="Helical" evidence="1">
    <location>
        <begin position="70"/>
        <end position="91"/>
    </location>
</feature>
<keyword evidence="1" id="KW-0472">Membrane</keyword>
<evidence type="ECO:0000313" key="4">
    <source>
        <dbReference type="Proteomes" id="UP000756921"/>
    </source>
</evidence>
<feature type="domain" description="Rhodopsin" evidence="2">
    <location>
        <begin position="3"/>
        <end position="112"/>
    </location>
</feature>
<proteinExistence type="predicted"/>
<dbReference type="EMBL" id="WJXW01000011">
    <property type="protein sequence ID" value="KAF9731808.1"/>
    <property type="molecule type" value="Genomic_DNA"/>
</dbReference>
<reference evidence="3" key="1">
    <citation type="journal article" date="2020" name="Mol. Plant Microbe Interact.">
        <title>Genome Sequence of the Biocontrol Agent Coniothyrium minitans strain Conio (IMI 134523).</title>
        <authorList>
            <person name="Patel D."/>
            <person name="Shittu T.A."/>
            <person name="Baroncelli R."/>
            <person name="Muthumeenakshi S."/>
            <person name="Osborne T.H."/>
            <person name="Janganan T.K."/>
            <person name="Sreenivasaprasad S."/>
        </authorList>
    </citation>
    <scope>NUCLEOTIDE SEQUENCE</scope>
    <source>
        <strain evidence="3">Conio</strain>
    </source>
</reference>
<dbReference type="Proteomes" id="UP000756921">
    <property type="component" value="Unassembled WGS sequence"/>
</dbReference>
<dbReference type="Pfam" id="PF20684">
    <property type="entry name" value="Fung_rhodopsin"/>
    <property type="match status" value="1"/>
</dbReference>
<name>A0A9P6GAN2_9PLEO</name>
<sequence>MRKRLGQKHQADDWLMLPAFAGIIGLSTMYFYGLGTKSPGYRYMHFSSSDFVPGFAGPTSRIVRTRRWEYSSLILFSATAGLIKISVLLLYRRIFTIIPSYRDARNLLFIVMFNLVWLPSRPAGSATGGGTRASICATGTWYVRGARAGAG</sequence>
<dbReference type="InterPro" id="IPR049326">
    <property type="entry name" value="Rhodopsin_dom_fungi"/>
</dbReference>
<evidence type="ECO:0000313" key="3">
    <source>
        <dbReference type="EMBL" id="KAF9731808.1"/>
    </source>
</evidence>
<gene>
    <name evidence="3" type="ORF">PMIN01_09737</name>
</gene>
<keyword evidence="1" id="KW-1133">Transmembrane helix</keyword>
<keyword evidence="4" id="KW-1185">Reference proteome</keyword>
<accession>A0A9P6GAN2</accession>
<feature type="transmembrane region" description="Helical" evidence="1">
    <location>
        <begin position="12"/>
        <end position="32"/>
    </location>
</feature>
<protein>
    <recommendedName>
        <fullName evidence="2">Rhodopsin domain-containing protein</fullName>
    </recommendedName>
</protein>
<dbReference type="AlphaFoldDB" id="A0A9P6GAN2"/>
<evidence type="ECO:0000256" key="1">
    <source>
        <dbReference type="SAM" id="Phobius"/>
    </source>
</evidence>